<dbReference type="KEGG" id="sgrg:L0C25_05620"/>
<dbReference type="Proteomes" id="UP001164390">
    <property type="component" value="Chromosome"/>
</dbReference>
<dbReference type="RefSeq" id="WP_271635459.1">
    <property type="nucleotide sequence ID" value="NZ_CP094970.1"/>
</dbReference>
<keyword evidence="2" id="KW-1185">Reference proteome</keyword>
<protein>
    <recommendedName>
        <fullName evidence="3">GH26 domain-containing protein</fullName>
    </recommendedName>
</protein>
<organism evidence="1 2">
    <name type="scientific">Solicola gregarius</name>
    <dbReference type="NCBI Taxonomy" id="2908642"/>
    <lineage>
        <taxon>Bacteria</taxon>
        <taxon>Bacillati</taxon>
        <taxon>Actinomycetota</taxon>
        <taxon>Actinomycetes</taxon>
        <taxon>Propionibacteriales</taxon>
        <taxon>Nocardioidaceae</taxon>
        <taxon>Solicola</taxon>
    </lineage>
</organism>
<accession>A0AA46YLF0</accession>
<dbReference type="Gene3D" id="3.20.20.80">
    <property type="entry name" value="Glycosidases"/>
    <property type="match status" value="1"/>
</dbReference>
<dbReference type="AlphaFoldDB" id="A0AA46YLF0"/>
<gene>
    <name evidence="1" type="ORF">L0C25_05620</name>
</gene>
<evidence type="ECO:0000313" key="2">
    <source>
        <dbReference type="Proteomes" id="UP001164390"/>
    </source>
</evidence>
<name>A0AA46YLF0_9ACTN</name>
<proteinExistence type="predicted"/>
<reference evidence="1" key="1">
    <citation type="submission" date="2022-01" db="EMBL/GenBank/DDBJ databases">
        <title>Nocardioidaceae gen. sp. A5X3R13.</title>
        <authorList>
            <person name="Lopez Marin M.A."/>
            <person name="Uhlik O."/>
        </authorList>
    </citation>
    <scope>NUCLEOTIDE SEQUENCE</scope>
    <source>
        <strain evidence="1">A5X3R13</strain>
    </source>
</reference>
<dbReference type="InterPro" id="IPR017853">
    <property type="entry name" value="GH"/>
</dbReference>
<dbReference type="EMBL" id="CP094970">
    <property type="protein sequence ID" value="UYM06552.1"/>
    <property type="molecule type" value="Genomic_DNA"/>
</dbReference>
<sequence>MRRTDRKFAGVDVVRAFHTGLPASWSNLRSDYKGRRLVVSFKADPKAITSGRYDRYLTRWFKSAPKNRRTFWSYYHEPEDNIEAGQFTAGQYRRAWKHLDRLEAKAHNRKLKSTLILMAWSLSKGSGRSWKDYYAPSAVNVLGWDAYNYLIRKNGYIAPRKMFRKINRISNRMNRPYGVAEFGSLLAGSDNGDKRAAWLRRSGRYLAKHDATFVTYFDSDVGGDFRLQDRPSKKGWRYVVNKLA</sequence>
<dbReference type="SUPFAM" id="SSF51445">
    <property type="entry name" value="(Trans)glycosidases"/>
    <property type="match status" value="1"/>
</dbReference>
<evidence type="ECO:0000313" key="1">
    <source>
        <dbReference type="EMBL" id="UYM06552.1"/>
    </source>
</evidence>
<evidence type="ECO:0008006" key="3">
    <source>
        <dbReference type="Google" id="ProtNLM"/>
    </source>
</evidence>